<feature type="compositionally biased region" description="Low complexity" evidence="1">
    <location>
        <begin position="170"/>
        <end position="186"/>
    </location>
</feature>
<keyword evidence="3" id="KW-1185">Reference proteome</keyword>
<evidence type="ECO:0000313" key="3">
    <source>
        <dbReference type="Proteomes" id="UP000198756"/>
    </source>
</evidence>
<dbReference type="EMBL" id="FMXE01000014">
    <property type="protein sequence ID" value="SDA78573.1"/>
    <property type="molecule type" value="Genomic_DNA"/>
</dbReference>
<dbReference type="STRING" id="279824.SAMN03080617_02320"/>
<sequence length="481" mass="52577">MIPILVCFLPFYIMAQKNVIPASRIPALNLSLPDGAKQDKRFLITLAAATLLESEVQDPKINLTDVEVYFLPPASQSGFNGDVLLNNLEKSGFQILPTKDEKMAWLMKGATTFLIYFSMDKSETSFYLAKSNMPPKAQNQGTTAPTPAPNSQAGAMTVPAHIPPLPPGRSATTPSSVPTQPQSSAPIQTAPTEKPSPTVQKPSSPPPTFSGYQFSTSNFDDGWIASIQPDGVVVQKGETKVYLFFVLPYQSENFSGTGVMDRDYYWDNHITPLFKTSSKSYQDGGEFISSLQPKYVEGWGQDPQTGQRRFIGMFLTVSPNAAMLTVASSSDEANFRQTFPKAADRWDSDLLRMSSYNKFAVGPNDLNGTWQSGGSQMTQWYNTVTGAYAGATFAASSATFSFSGNTYSSIHNGATGAVGAMNTFQQEYKGNATVTNWSIIMTNRYQGKTQQFDAHFQAVRGGRLLYLNDRSGGEYTLVKIK</sequence>
<evidence type="ECO:0000256" key="1">
    <source>
        <dbReference type="SAM" id="MobiDB-lite"/>
    </source>
</evidence>
<feature type="compositionally biased region" description="Polar residues" evidence="1">
    <location>
        <begin position="187"/>
        <end position="202"/>
    </location>
</feature>
<reference evidence="3" key="1">
    <citation type="submission" date="2016-10" db="EMBL/GenBank/DDBJ databases">
        <authorList>
            <person name="Varghese N."/>
            <person name="Submissions S."/>
        </authorList>
    </citation>
    <scope>NUCLEOTIDE SEQUENCE [LARGE SCALE GENOMIC DNA]</scope>
    <source>
        <strain evidence="3">DSM 22703</strain>
    </source>
</reference>
<accession>A0A1G5Y7D5</accession>
<name>A0A1G5Y7D5_9BACT</name>
<organism evidence="2 3">
    <name type="scientific">Algoriphagus alkaliphilus</name>
    <dbReference type="NCBI Taxonomy" id="279824"/>
    <lineage>
        <taxon>Bacteria</taxon>
        <taxon>Pseudomonadati</taxon>
        <taxon>Bacteroidota</taxon>
        <taxon>Cytophagia</taxon>
        <taxon>Cytophagales</taxon>
        <taxon>Cyclobacteriaceae</taxon>
        <taxon>Algoriphagus</taxon>
    </lineage>
</organism>
<protein>
    <submittedName>
        <fullName evidence="2">Uncharacterized protein</fullName>
    </submittedName>
</protein>
<gene>
    <name evidence="2" type="ORF">SAMN03080617_02320</name>
</gene>
<evidence type="ECO:0000313" key="2">
    <source>
        <dbReference type="EMBL" id="SDA78573.1"/>
    </source>
</evidence>
<dbReference type="Proteomes" id="UP000198756">
    <property type="component" value="Unassembled WGS sequence"/>
</dbReference>
<proteinExistence type="predicted"/>
<feature type="compositionally biased region" description="Polar residues" evidence="1">
    <location>
        <begin position="137"/>
        <end position="154"/>
    </location>
</feature>
<dbReference type="AlphaFoldDB" id="A0A1G5Y7D5"/>
<feature type="region of interest" description="Disordered" evidence="1">
    <location>
        <begin position="132"/>
        <end position="212"/>
    </location>
</feature>